<feature type="compositionally biased region" description="Polar residues" evidence="1">
    <location>
        <begin position="68"/>
        <end position="78"/>
    </location>
</feature>
<dbReference type="InterPro" id="IPR009057">
    <property type="entry name" value="Homeodomain-like_sf"/>
</dbReference>
<feature type="region of interest" description="Disordered" evidence="1">
    <location>
        <begin position="247"/>
        <end position="292"/>
    </location>
</feature>
<dbReference type="STRING" id="215243.A0A0D2A8A7"/>
<dbReference type="AlphaFoldDB" id="A0A0D2A8A7"/>
<evidence type="ECO:0000313" key="4">
    <source>
        <dbReference type="Proteomes" id="UP000053342"/>
    </source>
</evidence>
<dbReference type="Gene3D" id="1.10.10.60">
    <property type="entry name" value="Homeodomain-like"/>
    <property type="match status" value="1"/>
</dbReference>
<evidence type="ECO:0000259" key="2">
    <source>
        <dbReference type="PROSITE" id="PS50090"/>
    </source>
</evidence>
<dbReference type="OrthoDB" id="4121170at2759"/>
<dbReference type="InterPro" id="IPR001005">
    <property type="entry name" value="SANT/Myb"/>
</dbReference>
<dbReference type="PROSITE" id="PS50090">
    <property type="entry name" value="MYB_LIKE"/>
    <property type="match status" value="1"/>
</dbReference>
<dbReference type="HOGENOM" id="CLU_831645_0_0_1"/>
<evidence type="ECO:0000313" key="3">
    <source>
        <dbReference type="EMBL" id="KIW36521.1"/>
    </source>
</evidence>
<dbReference type="SUPFAM" id="SSF46689">
    <property type="entry name" value="Homeodomain-like"/>
    <property type="match status" value="1"/>
</dbReference>
<gene>
    <name evidence="3" type="ORF">PV06_11232</name>
</gene>
<accession>A0A0D2A8A7</accession>
<organism evidence="3 4">
    <name type="scientific">Exophiala oligosperma</name>
    <dbReference type="NCBI Taxonomy" id="215243"/>
    <lineage>
        <taxon>Eukaryota</taxon>
        <taxon>Fungi</taxon>
        <taxon>Dikarya</taxon>
        <taxon>Ascomycota</taxon>
        <taxon>Pezizomycotina</taxon>
        <taxon>Eurotiomycetes</taxon>
        <taxon>Chaetothyriomycetidae</taxon>
        <taxon>Chaetothyriales</taxon>
        <taxon>Herpotrichiellaceae</taxon>
        <taxon>Exophiala</taxon>
    </lineage>
</organism>
<feature type="compositionally biased region" description="Polar residues" evidence="1">
    <location>
        <begin position="23"/>
        <end position="36"/>
    </location>
</feature>
<dbReference type="GeneID" id="27363306"/>
<reference evidence="3 4" key="1">
    <citation type="submission" date="2015-01" db="EMBL/GenBank/DDBJ databases">
        <title>The Genome Sequence of Exophiala oligosperma CBS72588.</title>
        <authorList>
            <consortium name="The Broad Institute Genomics Platform"/>
            <person name="Cuomo C."/>
            <person name="de Hoog S."/>
            <person name="Gorbushina A."/>
            <person name="Stielow B."/>
            <person name="Teixiera M."/>
            <person name="Abouelleil A."/>
            <person name="Chapman S.B."/>
            <person name="Priest M."/>
            <person name="Young S.K."/>
            <person name="Wortman J."/>
            <person name="Nusbaum C."/>
            <person name="Birren B."/>
        </authorList>
    </citation>
    <scope>NUCLEOTIDE SEQUENCE [LARGE SCALE GENOMIC DNA]</scope>
    <source>
        <strain evidence="3 4">CBS 72588</strain>
    </source>
</reference>
<dbReference type="RefSeq" id="XP_016256737.1">
    <property type="nucleotide sequence ID" value="XM_016412873.1"/>
</dbReference>
<sequence length="334" mass="37392">MVIPNSHLSSGSQLPLAQSANIMVTPKGTRQQTVSSRPIERVKRGRKRRYRSESDTALSDSRRVRVEANSNGKPSPTEGTAAHSFQKDTHLHKPGFKYGAPIDTETYNSIHRSDSEQALVDRGASVNYEDKHGPNILRGRLSTTPTVLLNDEPSNSRHKQYQHWDRLKSLSVQPVTPSDAAFITAIIDSAAELQDFFQAPAAWAVACGVQPDKLVNIALKPLANRCWLLTATVSRCASGMDLLRRGRTRSRERWSPDPDTSSDFCSSEGESDSRPTKRGQWTSEENDKLTKSRRLGEAWSWTFEKLPERSEAAVRSRWFVVPAPRMEVTKTRPV</sequence>
<keyword evidence="4" id="KW-1185">Reference proteome</keyword>
<name>A0A0D2A8A7_9EURO</name>
<protein>
    <recommendedName>
        <fullName evidence="2">Myb-like domain-containing protein</fullName>
    </recommendedName>
</protein>
<proteinExistence type="predicted"/>
<dbReference type="VEuPathDB" id="FungiDB:PV06_11232"/>
<dbReference type="EMBL" id="KN847354">
    <property type="protein sequence ID" value="KIW36521.1"/>
    <property type="molecule type" value="Genomic_DNA"/>
</dbReference>
<evidence type="ECO:0000256" key="1">
    <source>
        <dbReference type="SAM" id="MobiDB-lite"/>
    </source>
</evidence>
<feature type="domain" description="Myb-like" evidence="2">
    <location>
        <begin position="273"/>
        <end position="318"/>
    </location>
</feature>
<dbReference type="Proteomes" id="UP000053342">
    <property type="component" value="Unassembled WGS sequence"/>
</dbReference>
<feature type="region of interest" description="Disordered" evidence="1">
    <location>
        <begin position="23"/>
        <end position="100"/>
    </location>
</feature>